<dbReference type="EMBL" id="CADCUQ010000992">
    <property type="protein sequence ID" value="CAA9442231.1"/>
    <property type="molecule type" value="Genomic_DNA"/>
</dbReference>
<dbReference type="PROSITE" id="PS51903">
    <property type="entry name" value="CLP_R"/>
    <property type="match status" value="1"/>
</dbReference>
<name>A0A6J4QFZ2_9BACT</name>
<evidence type="ECO:0000259" key="2">
    <source>
        <dbReference type="PROSITE" id="PS51903"/>
    </source>
</evidence>
<feature type="domain" description="Clp R" evidence="2">
    <location>
        <begin position="1"/>
        <end position="124"/>
    </location>
</feature>
<accession>A0A6J4QFZ2</accession>
<dbReference type="Gene3D" id="1.10.1780.10">
    <property type="entry name" value="Clp, N-terminal domain"/>
    <property type="match status" value="1"/>
</dbReference>
<feature type="non-terminal residue" evidence="3">
    <location>
        <position position="1"/>
    </location>
</feature>
<organism evidence="3">
    <name type="scientific">uncultured Phycisphaerae bacterium</name>
    <dbReference type="NCBI Taxonomy" id="904963"/>
    <lineage>
        <taxon>Bacteria</taxon>
        <taxon>Pseudomonadati</taxon>
        <taxon>Planctomycetota</taxon>
        <taxon>Phycisphaerae</taxon>
        <taxon>environmental samples</taxon>
    </lineage>
</organism>
<keyword evidence="1" id="KW-0677">Repeat</keyword>
<proteinExistence type="predicted"/>
<dbReference type="SUPFAM" id="SSF81923">
    <property type="entry name" value="Double Clp-N motif"/>
    <property type="match status" value="1"/>
</dbReference>
<gene>
    <name evidence="3" type="ORF">AVDCRST_MAG64-4272</name>
</gene>
<dbReference type="InterPro" id="IPR004176">
    <property type="entry name" value="Clp_R_N"/>
</dbReference>
<dbReference type="InterPro" id="IPR036628">
    <property type="entry name" value="Clp_N_dom_sf"/>
</dbReference>
<reference evidence="3" key="1">
    <citation type="submission" date="2020-02" db="EMBL/GenBank/DDBJ databases">
        <authorList>
            <person name="Meier V. D."/>
        </authorList>
    </citation>
    <scope>NUCLEOTIDE SEQUENCE</scope>
    <source>
        <strain evidence="3">AVDCRST_MAG64</strain>
    </source>
</reference>
<evidence type="ECO:0000313" key="3">
    <source>
        <dbReference type="EMBL" id="CAA9442231.1"/>
    </source>
</evidence>
<evidence type="ECO:0000256" key="1">
    <source>
        <dbReference type="PROSITE-ProRule" id="PRU01251"/>
    </source>
</evidence>
<sequence>SLGHGYIGSEHLLLGLLRMRRSRAGELLTQAGVEHDLVASAVTRIVGVGERLQPDAQLPFTPRAARIARRVIGEGERLGHEAIGSEHVLRALLRAGDGVAFRVLGDLGVDVPDMAKGLRRPRPDL</sequence>
<dbReference type="AlphaFoldDB" id="A0A6J4QFZ2"/>
<protein>
    <recommendedName>
        <fullName evidence="2">Clp R domain-containing protein</fullName>
    </recommendedName>
</protein>
<dbReference type="Pfam" id="PF02861">
    <property type="entry name" value="Clp_N"/>
    <property type="match status" value="1"/>
</dbReference>